<accession>A0ABN7SEA0</accession>
<feature type="signal peptide" evidence="10">
    <location>
        <begin position="1"/>
        <end position="15"/>
    </location>
</feature>
<evidence type="ECO:0000313" key="13">
    <source>
        <dbReference type="Proteomes" id="UP001158576"/>
    </source>
</evidence>
<keyword evidence="9" id="KW-1133">Transmembrane helix</keyword>
<dbReference type="SUPFAM" id="SSF48726">
    <property type="entry name" value="Immunoglobulin"/>
    <property type="match status" value="1"/>
</dbReference>
<evidence type="ECO:0000256" key="7">
    <source>
        <dbReference type="ARBA" id="ARBA00023157"/>
    </source>
</evidence>
<dbReference type="EMBL" id="OU015569">
    <property type="protein sequence ID" value="CAG5096367.1"/>
    <property type="molecule type" value="Genomic_DNA"/>
</dbReference>
<name>A0ABN7SEA0_OIKDI</name>
<dbReference type="PROSITE" id="PS50835">
    <property type="entry name" value="IG_LIKE"/>
    <property type="match status" value="2"/>
</dbReference>
<dbReference type="PANTHER" id="PTHR23277">
    <property type="entry name" value="NECTIN-RELATED"/>
    <property type="match status" value="1"/>
</dbReference>
<keyword evidence="8" id="KW-0325">Glycoprotein</keyword>
<dbReference type="InterPro" id="IPR007110">
    <property type="entry name" value="Ig-like_dom"/>
</dbReference>
<dbReference type="Pfam" id="PF08205">
    <property type="entry name" value="C2-set_2"/>
    <property type="match status" value="1"/>
</dbReference>
<dbReference type="Proteomes" id="UP001158576">
    <property type="component" value="Chromosome XSR"/>
</dbReference>
<feature type="chain" id="PRO_5045669868" evidence="10">
    <location>
        <begin position="16"/>
        <end position="409"/>
    </location>
</feature>
<organism evidence="12 13">
    <name type="scientific">Oikopleura dioica</name>
    <name type="common">Tunicate</name>
    <dbReference type="NCBI Taxonomy" id="34765"/>
    <lineage>
        <taxon>Eukaryota</taxon>
        <taxon>Metazoa</taxon>
        <taxon>Chordata</taxon>
        <taxon>Tunicata</taxon>
        <taxon>Appendicularia</taxon>
        <taxon>Copelata</taxon>
        <taxon>Oikopleuridae</taxon>
        <taxon>Oikopleura</taxon>
    </lineage>
</organism>
<dbReference type="InterPro" id="IPR013162">
    <property type="entry name" value="CD80_C2-set"/>
</dbReference>
<evidence type="ECO:0000256" key="2">
    <source>
        <dbReference type="ARBA" id="ARBA00007810"/>
    </source>
</evidence>
<keyword evidence="7" id="KW-1015">Disulfide bond</keyword>
<sequence length="409" mass="45768">MKLSTFIALTQLANAASETVKVEVGKRLRLSCDYSGVYVELSREIKEASRRRSTTSVLLLRIEDQDVMMIDTKDRQWNFNAALSRYSADDNNSRLITELAQAQFSDEGVYHCKDVTKKIINTINVVVISKPNVSSLFADDFAVESGSTQFYVGKCSARDAKPAVRITWEDDKGKPVTAIEKTTRAGLTAETSSELRIDTVRRSQHQQRRYRCKISQDGAVMYTSNFSKAMNVEYLPEITAISTFSIDANKEIPVESNFTHSVGSSVRFLCASTGNPLPRVSWSIANKTADEYAHWTEEATESGTYISTTSLKKSDEDFMFVCSTTNRHGSVTSDYVRLLVEDVPNAAGALGLLWALVGVIGVVMIVALCMLFNRWIQQRRSGIYKTETLKEEDVPSLSDMSKNNKEYFM</sequence>
<comment type="similarity">
    <text evidence="2">Belongs to the nectin family.</text>
</comment>
<feature type="transmembrane region" description="Helical" evidence="9">
    <location>
        <begin position="352"/>
        <end position="372"/>
    </location>
</feature>
<evidence type="ECO:0000256" key="3">
    <source>
        <dbReference type="ARBA" id="ARBA00022729"/>
    </source>
</evidence>
<keyword evidence="9" id="KW-0812">Transmembrane</keyword>
<keyword evidence="3 10" id="KW-0732">Signal</keyword>
<evidence type="ECO:0000256" key="8">
    <source>
        <dbReference type="ARBA" id="ARBA00023180"/>
    </source>
</evidence>
<evidence type="ECO:0000256" key="4">
    <source>
        <dbReference type="ARBA" id="ARBA00022737"/>
    </source>
</evidence>
<dbReference type="Gene3D" id="2.60.40.10">
    <property type="entry name" value="Immunoglobulins"/>
    <property type="match status" value="3"/>
</dbReference>
<reference evidence="12 13" key="1">
    <citation type="submission" date="2021-04" db="EMBL/GenBank/DDBJ databases">
        <authorList>
            <person name="Bliznina A."/>
        </authorList>
    </citation>
    <scope>NUCLEOTIDE SEQUENCE [LARGE SCALE GENOMIC DNA]</scope>
</reference>
<dbReference type="InterPro" id="IPR003599">
    <property type="entry name" value="Ig_sub"/>
</dbReference>
<keyword evidence="6 9" id="KW-0472">Membrane</keyword>
<dbReference type="InterPro" id="IPR051427">
    <property type="entry name" value="Nectin/Nectin-like"/>
</dbReference>
<comment type="subcellular location">
    <subcellularLocation>
        <location evidence="1">Membrane</location>
        <topology evidence="1">Single-pass membrane protein</topology>
    </subcellularLocation>
</comment>
<proteinExistence type="inferred from homology"/>
<keyword evidence="5" id="KW-0130">Cell adhesion</keyword>
<feature type="domain" description="Ig-like" evidence="11">
    <location>
        <begin position="236"/>
        <end position="332"/>
    </location>
</feature>
<keyword evidence="4" id="KW-0677">Repeat</keyword>
<keyword evidence="13" id="KW-1185">Reference proteome</keyword>
<evidence type="ECO:0000259" key="11">
    <source>
        <dbReference type="PROSITE" id="PS50835"/>
    </source>
</evidence>
<dbReference type="InterPro" id="IPR036179">
    <property type="entry name" value="Ig-like_dom_sf"/>
</dbReference>
<protein>
    <submittedName>
        <fullName evidence="12">Oidioi.mRNA.OKI2018_I69.XSR.g14584.t1.cds</fullName>
    </submittedName>
</protein>
<gene>
    <name evidence="12" type="ORF">OKIOD_LOCUS6142</name>
</gene>
<dbReference type="PANTHER" id="PTHR23277:SF108">
    <property type="entry name" value="FASCICLIN-3"/>
    <property type="match status" value="1"/>
</dbReference>
<dbReference type="Pfam" id="PF07679">
    <property type="entry name" value="I-set"/>
    <property type="match status" value="1"/>
</dbReference>
<dbReference type="SMART" id="SM00409">
    <property type="entry name" value="IG"/>
    <property type="match status" value="2"/>
</dbReference>
<dbReference type="InterPro" id="IPR013098">
    <property type="entry name" value="Ig_I-set"/>
</dbReference>
<feature type="domain" description="Ig-like" evidence="11">
    <location>
        <begin position="131"/>
        <end position="227"/>
    </location>
</feature>
<evidence type="ECO:0000256" key="6">
    <source>
        <dbReference type="ARBA" id="ARBA00023136"/>
    </source>
</evidence>
<evidence type="ECO:0000256" key="10">
    <source>
        <dbReference type="SAM" id="SignalP"/>
    </source>
</evidence>
<evidence type="ECO:0000256" key="5">
    <source>
        <dbReference type="ARBA" id="ARBA00022889"/>
    </source>
</evidence>
<dbReference type="InterPro" id="IPR013783">
    <property type="entry name" value="Ig-like_fold"/>
</dbReference>
<evidence type="ECO:0000313" key="12">
    <source>
        <dbReference type="EMBL" id="CAG5096367.1"/>
    </source>
</evidence>
<evidence type="ECO:0000256" key="9">
    <source>
        <dbReference type="SAM" id="Phobius"/>
    </source>
</evidence>
<evidence type="ECO:0000256" key="1">
    <source>
        <dbReference type="ARBA" id="ARBA00004167"/>
    </source>
</evidence>